<dbReference type="REBASE" id="120762">
    <property type="entry name" value="Aap10433IIIP"/>
</dbReference>
<proteinExistence type="predicted"/>
<name>A0A0K1N4S9_AGGAP</name>
<dbReference type="InterPro" id="IPR019062">
    <property type="entry name" value="Restrct_endonuc_II_HpaII"/>
</dbReference>
<dbReference type="Proteomes" id="UP000274211">
    <property type="component" value="Unassembled WGS sequence"/>
</dbReference>
<dbReference type="REBASE" id="378045">
    <property type="entry name" value="Aap5908ORF280P"/>
</dbReference>
<dbReference type="EMBL" id="UFSP01000001">
    <property type="protein sequence ID" value="SSY93278.1"/>
    <property type="molecule type" value="Genomic_DNA"/>
</dbReference>
<reference evidence="1 4" key="2">
    <citation type="journal article" date="2019" name="J. Oral Microbiol.">
        <title>Role of OmpA1 and OmpA2 in Aggregatibacter actinomycetemcomitans and Aggregatibacter aphrophilus serum resistance.</title>
        <authorList>
            <person name="Lindholm M."/>
            <person name="Min Aung K."/>
            <person name="Nyunt Wai S."/>
            <person name="Oscarsson J."/>
        </authorList>
    </citation>
    <scope>NUCLEOTIDE SEQUENCE [LARGE SCALE GENOMIC DNA]</scope>
    <source>
        <strain evidence="1 4">HK83</strain>
    </source>
</reference>
<dbReference type="AlphaFoldDB" id="A0A0K1N4S9"/>
<accession>A0A0K1N4S9</accession>
<evidence type="ECO:0000313" key="2">
    <source>
        <dbReference type="EMBL" id="SSY93278.1"/>
    </source>
</evidence>
<organism evidence="2 3">
    <name type="scientific">Aggregatibacter aphrophilus</name>
    <name type="common">Haemophilus aphrophilus</name>
    <dbReference type="NCBI Taxonomy" id="732"/>
    <lineage>
        <taxon>Bacteria</taxon>
        <taxon>Pseudomonadati</taxon>
        <taxon>Pseudomonadota</taxon>
        <taxon>Gammaproteobacteria</taxon>
        <taxon>Pasteurellales</taxon>
        <taxon>Pasteurellaceae</taxon>
        <taxon>Aggregatibacter</taxon>
    </lineage>
</organism>
<dbReference type="GeneID" id="49636371"/>
<dbReference type="Proteomes" id="UP000253728">
    <property type="component" value="Unassembled WGS sequence"/>
</dbReference>
<evidence type="ECO:0000313" key="3">
    <source>
        <dbReference type="Proteomes" id="UP000253728"/>
    </source>
</evidence>
<dbReference type="KEGG" id="aaz:ADJ80_10060"/>
<evidence type="ECO:0000313" key="1">
    <source>
        <dbReference type="EMBL" id="RMW80918.1"/>
    </source>
</evidence>
<keyword evidence="2" id="KW-0255">Endonuclease</keyword>
<keyword evidence="2" id="KW-0540">Nuclease</keyword>
<sequence length="358" mass="41183">MTEFFSGNRGEWSEPYALFKLLADGQLYLGDSQLNKLGIVMPILSILRQEKNYEGSYILHDNFQNIIVTYKDKEFTVPISEFKEKAVLLLSEIKNASGNRAFSIPSIDDFLKKLGFTHLSASSSSKSDIHIVVHDLRTGITPTLGFSIKSQLGSPATLLNASRATNFIFQIHNLKDKKIEYINSLKGIKEKIKEINFQGGKLEFIRVENCKFSNNLTLIDTKLPDIFAEMILVYYSSKLNKIDDVTEHISRLNPLNYNLSCNHNYYEYKVKHFLNDVALGMRPDDVWLGKYDATGGYLVVKEDGELLCYHIYSKNSFEDYLYHNTKFDTPSSSRHDFGHIYERNGEFFIKLNIQIRFL</sequence>
<keyword evidence="4" id="KW-1185">Reference proteome</keyword>
<dbReference type="EMBL" id="QMGS01000085">
    <property type="protein sequence ID" value="RMW80918.1"/>
    <property type="molecule type" value="Genomic_DNA"/>
</dbReference>
<keyword evidence="2" id="KW-0378">Hydrolase</keyword>
<dbReference type="Pfam" id="PF09561">
    <property type="entry name" value="RE_HpaII"/>
    <property type="match status" value="1"/>
</dbReference>
<dbReference type="RefSeq" id="WP_005703915.1">
    <property type="nucleotide sequence ID" value="NZ_CP012067.1"/>
</dbReference>
<dbReference type="GO" id="GO:0004519">
    <property type="term" value="F:endonuclease activity"/>
    <property type="evidence" value="ECO:0007669"/>
    <property type="project" value="UniProtKB-KW"/>
</dbReference>
<reference evidence="2 3" key="1">
    <citation type="submission" date="2018-06" db="EMBL/GenBank/DDBJ databases">
        <authorList>
            <consortium name="Pathogen Informatics"/>
            <person name="Doyle S."/>
        </authorList>
    </citation>
    <scope>NUCLEOTIDE SEQUENCE [LARGE SCALE GENOMIC DNA]</scope>
    <source>
        <strain evidence="2 3">NCTC5908</strain>
    </source>
</reference>
<gene>
    <name evidence="1" type="ORF">DOL88_09030</name>
    <name evidence="2" type="ORF">NCTC5908_00279</name>
</gene>
<dbReference type="STRING" id="732.ADJ80_10060"/>
<evidence type="ECO:0000313" key="4">
    <source>
        <dbReference type="Proteomes" id="UP000274211"/>
    </source>
</evidence>
<protein>
    <submittedName>
        <fullName evidence="1">HpaII family restriction endonuclease</fullName>
    </submittedName>
    <submittedName>
        <fullName evidence="2">HpaII restriction endonuclease</fullName>
    </submittedName>
</protein>